<evidence type="ECO:0000313" key="2">
    <source>
        <dbReference type="EMBL" id="GGH21788.1"/>
    </source>
</evidence>
<reference evidence="3" key="1">
    <citation type="journal article" date="2019" name="Int. J. Syst. Evol. Microbiol.">
        <title>The Global Catalogue of Microorganisms (GCM) 10K type strain sequencing project: providing services to taxonomists for standard genome sequencing and annotation.</title>
        <authorList>
            <consortium name="The Broad Institute Genomics Platform"/>
            <consortium name="The Broad Institute Genome Sequencing Center for Infectious Disease"/>
            <person name="Wu L."/>
            <person name="Ma J."/>
        </authorList>
    </citation>
    <scope>NUCLEOTIDE SEQUENCE [LARGE SCALE GENOMIC DNA]</scope>
    <source>
        <strain evidence="3">CGMCC 1.12769</strain>
    </source>
</reference>
<dbReference type="RefSeq" id="WP_188538203.1">
    <property type="nucleotide sequence ID" value="NZ_BMFT01000001.1"/>
</dbReference>
<organism evidence="2 3">
    <name type="scientific">Paenibacillus segetis</name>
    <dbReference type="NCBI Taxonomy" id="1325360"/>
    <lineage>
        <taxon>Bacteria</taxon>
        <taxon>Bacillati</taxon>
        <taxon>Bacillota</taxon>
        <taxon>Bacilli</taxon>
        <taxon>Bacillales</taxon>
        <taxon>Paenibacillaceae</taxon>
        <taxon>Paenibacillus</taxon>
    </lineage>
</organism>
<evidence type="ECO:0008006" key="4">
    <source>
        <dbReference type="Google" id="ProtNLM"/>
    </source>
</evidence>
<comment type="caution">
    <text evidence="2">The sequence shown here is derived from an EMBL/GenBank/DDBJ whole genome shotgun (WGS) entry which is preliminary data.</text>
</comment>
<evidence type="ECO:0000313" key="3">
    <source>
        <dbReference type="Proteomes" id="UP000659344"/>
    </source>
</evidence>
<protein>
    <recommendedName>
        <fullName evidence="4">DUF5044 domain-containing protein</fullName>
    </recommendedName>
</protein>
<sequence>MSKKTIIVIVEWCIAIVLVFLFFRLDDAYFGSLTPMKAHELSERSYHYGPSKIVREVHFDDNTTVYLGVYKDWFSADTVIKQGLGWYPGGGVAGMKIDSSKSLTYNWGITSRDKKLSLAQFYGYVTDPEITSVVLNTLTLNGDDSDVRTPASMSQDINDDQMFLFIWNDKDLNSNWVSIQGLDREGKVRYEQKLN</sequence>
<dbReference type="EMBL" id="BMFT01000001">
    <property type="protein sequence ID" value="GGH21788.1"/>
    <property type="molecule type" value="Genomic_DNA"/>
</dbReference>
<gene>
    <name evidence="2" type="ORF">GCM10008013_19890</name>
</gene>
<keyword evidence="1" id="KW-1133">Transmembrane helix</keyword>
<keyword evidence="1" id="KW-0472">Membrane</keyword>
<keyword evidence="1" id="KW-0812">Transmembrane</keyword>
<evidence type="ECO:0000256" key="1">
    <source>
        <dbReference type="SAM" id="Phobius"/>
    </source>
</evidence>
<accession>A0ABQ1YD61</accession>
<feature type="transmembrane region" description="Helical" evidence="1">
    <location>
        <begin position="6"/>
        <end position="23"/>
    </location>
</feature>
<dbReference type="Proteomes" id="UP000659344">
    <property type="component" value="Unassembled WGS sequence"/>
</dbReference>
<proteinExistence type="predicted"/>
<name>A0ABQ1YD61_9BACL</name>
<keyword evidence="3" id="KW-1185">Reference proteome</keyword>